<dbReference type="Pfam" id="PF03807">
    <property type="entry name" value="F420_oxidored"/>
    <property type="match status" value="1"/>
</dbReference>
<dbReference type="InterPro" id="IPR028939">
    <property type="entry name" value="P5C_Rdtase_cat_N"/>
</dbReference>
<evidence type="ECO:0000313" key="4">
    <source>
        <dbReference type="Proteomes" id="UP000753908"/>
    </source>
</evidence>
<organism evidence="3 4">
    <name type="scientific">Symplocastrum torsivum CPER-KK1</name>
    <dbReference type="NCBI Taxonomy" id="450513"/>
    <lineage>
        <taxon>Bacteria</taxon>
        <taxon>Bacillati</taxon>
        <taxon>Cyanobacteriota</taxon>
        <taxon>Cyanophyceae</taxon>
        <taxon>Oscillatoriophycideae</taxon>
        <taxon>Oscillatoriales</taxon>
        <taxon>Microcoleaceae</taxon>
        <taxon>Symplocastrum</taxon>
    </lineage>
</organism>
<dbReference type="PANTHER" id="PTHR14239">
    <property type="entry name" value="DUDULIN-RELATED"/>
    <property type="match status" value="1"/>
</dbReference>
<reference evidence="3" key="2">
    <citation type="journal article" date="2022" name="Microbiol. Resour. Announc.">
        <title>Metagenome Sequencing to Explore Phylogenomics of Terrestrial Cyanobacteria.</title>
        <authorList>
            <person name="Ward R.D."/>
            <person name="Stajich J.E."/>
            <person name="Johansen J.R."/>
            <person name="Huntemann M."/>
            <person name="Clum A."/>
            <person name="Foster B."/>
            <person name="Foster B."/>
            <person name="Roux S."/>
            <person name="Palaniappan K."/>
            <person name="Varghese N."/>
            <person name="Mukherjee S."/>
            <person name="Reddy T.B.K."/>
            <person name="Daum C."/>
            <person name="Copeland A."/>
            <person name="Chen I.A."/>
            <person name="Ivanova N.N."/>
            <person name="Kyrpides N.C."/>
            <person name="Shapiro N."/>
            <person name="Eloe-Fadrosh E.A."/>
            <person name="Pietrasiak N."/>
        </authorList>
    </citation>
    <scope>NUCLEOTIDE SEQUENCE</scope>
    <source>
        <strain evidence="3">CPER-KK1</strain>
    </source>
</reference>
<proteinExistence type="predicted"/>
<comment type="caution">
    <text evidence="3">The sequence shown here is derived from an EMBL/GenBank/DDBJ whole genome shotgun (WGS) entry which is preliminary data.</text>
</comment>
<keyword evidence="1" id="KW-0560">Oxidoreductase</keyword>
<dbReference type="InterPro" id="IPR036291">
    <property type="entry name" value="NAD(P)-bd_dom_sf"/>
</dbReference>
<evidence type="ECO:0000256" key="1">
    <source>
        <dbReference type="ARBA" id="ARBA00023002"/>
    </source>
</evidence>
<reference evidence="3" key="1">
    <citation type="submission" date="2021-05" db="EMBL/GenBank/DDBJ databases">
        <authorList>
            <person name="Pietrasiak N."/>
            <person name="Ward R."/>
            <person name="Stajich J.E."/>
            <person name="Kurbessoian T."/>
        </authorList>
    </citation>
    <scope>NUCLEOTIDE SEQUENCE</scope>
    <source>
        <strain evidence="3">CPER-KK1</strain>
    </source>
</reference>
<dbReference type="GO" id="GO:0016491">
    <property type="term" value="F:oxidoreductase activity"/>
    <property type="evidence" value="ECO:0007669"/>
    <property type="project" value="UniProtKB-KW"/>
</dbReference>
<accession>A0A951PPU4</accession>
<dbReference type="Gene3D" id="3.40.50.720">
    <property type="entry name" value="NAD(P)-binding Rossmann-like Domain"/>
    <property type="match status" value="1"/>
</dbReference>
<evidence type="ECO:0000259" key="2">
    <source>
        <dbReference type="Pfam" id="PF03807"/>
    </source>
</evidence>
<name>A0A951PPU4_9CYAN</name>
<dbReference type="EMBL" id="JAHHIF010000026">
    <property type="protein sequence ID" value="MBW4546534.1"/>
    <property type="molecule type" value="Genomic_DNA"/>
</dbReference>
<protein>
    <submittedName>
        <fullName evidence="3">NADPH-dependent F420 reductase</fullName>
    </submittedName>
</protein>
<feature type="domain" description="Pyrroline-5-carboxylate reductase catalytic N-terminal" evidence="2">
    <location>
        <begin position="2"/>
        <end position="91"/>
    </location>
</feature>
<gene>
    <name evidence="3" type="ORF">KME25_19115</name>
</gene>
<sequence length="226" mass="24115">MKIGIIGSGNMGRSLGILWAEQGHEVFFGTRDAEKGKAIAEVVGHSTTGGTNDEAAAFGDVLLYTVRGMNPAEVLSSTEVLSGKILIDCNNFDVPEGFAYPPIVQSLAEKLAAEVPKTRVVKAFNTMAQEVFELAPTPLKDYSVSVFVAGDDAQARQVVMSLAEDIGFAPVDCGGLRNARLIEGLGDFIRLMIIGQLQNPYATISVKTLPSEQQQRLGGRQASNLN</sequence>
<evidence type="ECO:0000313" key="3">
    <source>
        <dbReference type="EMBL" id="MBW4546534.1"/>
    </source>
</evidence>
<dbReference type="SUPFAM" id="SSF51735">
    <property type="entry name" value="NAD(P)-binding Rossmann-fold domains"/>
    <property type="match status" value="1"/>
</dbReference>
<dbReference type="Proteomes" id="UP000753908">
    <property type="component" value="Unassembled WGS sequence"/>
</dbReference>
<dbReference type="AlphaFoldDB" id="A0A951PPU4"/>
<dbReference type="InterPro" id="IPR051267">
    <property type="entry name" value="STEAP_metalloreductase"/>
</dbReference>